<evidence type="ECO:0000313" key="3">
    <source>
        <dbReference type="EMBL" id="ORX72844.1"/>
    </source>
</evidence>
<keyword evidence="2" id="KW-1133">Transmembrane helix</keyword>
<evidence type="ECO:0000256" key="1">
    <source>
        <dbReference type="SAM" id="MobiDB-lite"/>
    </source>
</evidence>
<feature type="compositionally biased region" description="Basic and acidic residues" evidence="1">
    <location>
        <begin position="220"/>
        <end position="231"/>
    </location>
</feature>
<feature type="compositionally biased region" description="Basic and acidic residues" evidence="1">
    <location>
        <begin position="353"/>
        <end position="364"/>
    </location>
</feature>
<dbReference type="GeneID" id="63808784"/>
<feature type="transmembrane region" description="Helical" evidence="2">
    <location>
        <begin position="80"/>
        <end position="106"/>
    </location>
</feature>
<feature type="compositionally biased region" description="Basic and acidic residues" evidence="1">
    <location>
        <begin position="332"/>
        <end position="341"/>
    </location>
</feature>
<keyword evidence="2" id="KW-0812">Transmembrane</keyword>
<feature type="transmembrane region" description="Helical" evidence="2">
    <location>
        <begin position="46"/>
        <end position="68"/>
    </location>
</feature>
<evidence type="ECO:0000256" key="2">
    <source>
        <dbReference type="SAM" id="Phobius"/>
    </source>
</evidence>
<feature type="region of interest" description="Disordered" evidence="1">
    <location>
        <begin position="184"/>
        <end position="364"/>
    </location>
</feature>
<organism evidence="3 4">
    <name type="scientific">Linderina pennispora</name>
    <dbReference type="NCBI Taxonomy" id="61395"/>
    <lineage>
        <taxon>Eukaryota</taxon>
        <taxon>Fungi</taxon>
        <taxon>Fungi incertae sedis</taxon>
        <taxon>Zoopagomycota</taxon>
        <taxon>Kickxellomycotina</taxon>
        <taxon>Kickxellomycetes</taxon>
        <taxon>Kickxellales</taxon>
        <taxon>Kickxellaceae</taxon>
        <taxon>Linderina</taxon>
    </lineage>
</organism>
<dbReference type="Proteomes" id="UP000193922">
    <property type="component" value="Unassembled WGS sequence"/>
</dbReference>
<dbReference type="EMBL" id="MCFD01000002">
    <property type="protein sequence ID" value="ORX72844.1"/>
    <property type="molecule type" value="Genomic_DNA"/>
</dbReference>
<feature type="compositionally biased region" description="Basic and acidic residues" evidence="1">
    <location>
        <begin position="303"/>
        <end position="319"/>
    </location>
</feature>
<reference evidence="3 4" key="1">
    <citation type="submission" date="2016-07" db="EMBL/GenBank/DDBJ databases">
        <title>Pervasive Adenine N6-methylation of Active Genes in Fungi.</title>
        <authorList>
            <consortium name="DOE Joint Genome Institute"/>
            <person name="Mondo S.J."/>
            <person name="Dannebaum R.O."/>
            <person name="Kuo R.C."/>
            <person name="Labutti K."/>
            <person name="Haridas S."/>
            <person name="Kuo A."/>
            <person name="Salamov A."/>
            <person name="Ahrendt S.R."/>
            <person name="Lipzen A."/>
            <person name="Sullivan W."/>
            <person name="Andreopoulos W.B."/>
            <person name="Clum A."/>
            <person name="Lindquist E."/>
            <person name="Daum C."/>
            <person name="Ramamoorthy G.K."/>
            <person name="Gryganskyi A."/>
            <person name="Culley D."/>
            <person name="Magnuson J.K."/>
            <person name="James T.Y."/>
            <person name="O'Malley M.A."/>
            <person name="Stajich J.E."/>
            <person name="Spatafora J.W."/>
            <person name="Visel A."/>
            <person name="Grigoriev I.V."/>
        </authorList>
    </citation>
    <scope>NUCLEOTIDE SEQUENCE [LARGE SCALE GENOMIC DNA]</scope>
    <source>
        <strain evidence="3 4">ATCC 12442</strain>
    </source>
</reference>
<accession>A0A1Y1WIA1</accession>
<feature type="compositionally biased region" description="Pro residues" evidence="1">
    <location>
        <begin position="238"/>
        <end position="250"/>
    </location>
</feature>
<evidence type="ECO:0000313" key="4">
    <source>
        <dbReference type="Proteomes" id="UP000193922"/>
    </source>
</evidence>
<keyword evidence="2" id="KW-0472">Membrane</keyword>
<keyword evidence="4" id="KW-1185">Reference proteome</keyword>
<dbReference type="OrthoDB" id="5593774at2759"/>
<dbReference type="AlphaFoldDB" id="A0A1Y1WIA1"/>
<gene>
    <name evidence="3" type="ORF">DL89DRAFT_83572</name>
</gene>
<sequence>MIFPLLFTAILFELIASMGTFGALVAQHLYTNSATGWYIHLNWTFVYSYIVTIFSTIIAFFLMLGALVRGTPHAGKYCTCLFHSAGLFLFGFIFSVLWIVIVSFAYRNPLPIHYPCDIFRHLRANLTMLGLSSGKSVIEEGGLLVGICQASKAFLVLAGMGLAFWILIFVLSCVAMTVGLDNPQAKPAEGSRRSLRSMITGRTRRSVQPPVAVPVPPTEIVHDGYRGDAVRPRSIRAPTPPPARPRPARPPSAAQACKHCHESIHDSPSRSRPVAQEPRTTEAPARSAGLANPNDAFYDQEYESPHRSPNDRRFRRTIEEDATGDEAEDERFEDHHVESQHSHSHSHSPHSQTRRERLRQLFSP</sequence>
<protein>
    <submittedName>
        <fullName evidence="3">Uncharacterized protein</fullName>
    </submittedName>
</protein>
<proteinExistence type="predicted"/>
<feature type="transmembrane region" description="Helical" evidence="2">
    <location>
        <begin position="153"/>
        <end position="178"/>
    </location>
</feature>
<dbReference type="RefSeq" id="XP_040746184.1">
    <property type="nucleotide sequence ID" value="XM_040892136.1"/>
</dbReference>
<comment type="caution">
    <text evidence="3">The sequence shown here is derived from an EMBL/GenBank/DDBJ whole genome shotgun (WGS) entry which is preliminary data.</text>
</comment>
<name>A0A1Y1WIA1_9FUNG</name>
<feature type="compositionally biased region" description="Basic and acidic residues" evidence="1">
    <location>
        <begin position="259"/>
        <end position="269"/>
    </location>
</feature>
<feature type="compositionally biased region" description="Acidic residues" evidence="1">
    <location>
        <begin position="320"/>
        <end position="331"/>
    </location>
</feature>